<feature type="compositionally biased region" description="Low complexity" evidence="5">
    <location>
        <begin position="309"/>
        <end position="324"/>
    </location>
</feature>
<sequence length="324" mass="36949">MSTLEPATTAKVVLITTKGPIEIEIWAKEVPNISRVFIQNCLDRKYIGTTFNKVIKDYLVQTSKIKEAEGLQLKDEFHSRLRFNKRGLVGAVHDDKRNSNNVDSIFITMKTTPEFNNNYVLFGKIMGDSIYNVVKINESELESEETPMYPAEITDIKVLVQYFDDLVESREQITEPAKKKAKKAKKPRVKLDYALEDEDDTGFKMKSAHDLLSDSKLSNKLYSNKKLTEVISENHIEKAAENNVEIKEIDSGHPNFEQTDKSDTLDNEMKVTSSDNMNDEIEHKRDEPLPKAKLNRNPNIDSDYDSDLDLSSSESIDLSAFKQS</sequence>
<keyword evidence="7" id="KW-0413">Isomerase</keyword>
<dbReference type="RefSeq" id="XP_015469296.1">
    <property type="nucleotide sequence ID" value="XM_015609921.1"/>
</dbReference>
<evidence type="ECO:0000256" key="3">
    <source>
        <dbReference type="ARBA" id="ARBA00023242"/>
    </source>
</evidence>
<dbReference type="PANTHER" id="PTHR45625">
    <property type="entry name" value="PEPTIDYL-PROLYL CIS-TRANS ISOMERASE-RELATED"/>
    <property type="match status" value="1"/>
</dbReference>
<dbReference type="PANTHER" id="PTHR45625:SF6">
    <property type="entry name" value="SPLICEOSOME-ASSOCIATED PROTEIN CWC27 HOMOLOG"/>
    <property type="match status" value="1"/>
</dbReference>
<comment type="similarity">
    <text evidence="4">Belongs to the cyclophilin-type PPIase family. CWC27 subfamily.</text>
</comment>
<protein>
    <submittedName>
        <fullName evidence="7">Peptidyl-prolyl isomerase CWC27</fullName>
    </submittedName>
</protein>
<evidence type="ECO:0000256" key="5">
    <source>
        <dbReference type="SAM" id="MobiDB-lite"/>
    </source>
</evidence>
<dbReference type="Pfam" id="PF00160">
    <property type="entry name" value="Pro_isomerase"/>
    <property type="match status" value="1"/>
</dbReference>
<gene>
    <name evidence="7" type="ORF">AC631_01091</name>
</gene>
<evidence type="ECO:0000259" key="6">
    <source>
        <dbReference type="PROSITE" id="PS50072"/>
    </source>
</evidence>
<dbReference type="OrthoDB" id="442970at2759"/>
<evidence type="ECO:0000313" key="8">
    <source>
        <dbReference type="Proteomes" id="UP000054251"/>
    </source>
</evidence>
<organism evidence="7 8">
    <name type="scientific">Debaryomyces fabryi</name>
    <dbReference type="NCBI Taxonomy" id="58627"/>
    <lineage>
        <taxon>Eukaryota</taxon>
        <taxon>Fungi</taxon>
        <taxon>Dikarya</taxon>
        <taxon>Ascomycota</taxon>
        <taxon>Saccharomycotina</taxon>
        <taxon>Pichiomycetes</taxon>
        <taxon>Debaryomycetaceae</taxon>
        <taxon>Debaryomyces</taxon>
    </lineage>
</organism>
<dbReference type="EMBL" id="LMYN01000013">
    <property type="protein sequence ID" value="KSA03194.1"/>
    <property type="molecule type" value="Genomic_DNA"/>
</dbReference>
<name>A0A0V1Q4C4_9ASCO</name>
<proteinExistence type="inferred from homology"/>
<dbReference type="Proteomes" id="UP000054251">
    <property type="component" value="Unassembled WGS sequence"/>
</dbReference>
<feature type="compositionally biased region" description="Basic and acidic residues" evidence="5">
    <location>
        <begin position="280"/>
        <end position="290"/>
    </location>
</feature>
<feature type="domain" description="PPIase cyclophilin-type" evidence="6">
    <location>
        <begin position="19"/>
        <end position="158"/>
    </location>
</feature>
<keyword evidence="8" id="KW-1185">Reference proteome</keyword>
<dbReference type="GO" id="GO:0071013">
    <property type="term" value="C:catalytic step 2 spliceosome"/>
    <property type="evidence" value="ECO:0007669"/>
    <property type="project" value="TreeGrafter"/>
</dbReference>
<dbReference type="GeneID" id="26838100"/>
<comment type="caution">
    <text evidence="7">The sequence shown here is derived from an EMBL/GenBank/DDBJ whole genome shotgun (WGS) entry which is preliminary data.</text>
</comment>
<dbReference type="Gene3D" id="2.40.100.10">
    <property type="entry name" value="Cyclophilin-like"/>
    <property type="match status" value="1"/>
</dbReference>
<feature type="region of interest" description="Disordered" evidence="5">
    <location>
        <begin position="246"/>
        <end position="324"/>
    </location>
</feature>
<evidence type="ECO:0000313" key="7">
    <source>
        <dbReference type="EMBL" id="KSA03194.1"/>
    </source>
</evidence>
<evidence type="ECO:0000256" key="1">
    <source>
        <dbReference type="ARBA" id="ARBA00000971"/>
    </source>
</evidence>
<dbReference type="InterPro" id="IPR002130">
    <property type="entry name" value="Cyclophilin-type_PPIase_dom"/>
</dbReference>
<evidence type="ECO:0000256" key="2">
    <source>
        <dbReference type="ARBA" id="ARBA00004123"/>
    </source>
</evidence>
<comment type="subcellular location">
    <subcellularLocation>
        <location evidence="2">Nucleus</location>
    </subcellularLocation>
</comment>
<evidence type="ECO:0000256" key="4">
    <source>
        <dbReference type="ARBA" id="ARBA00038509"/>
    </source>
</evidence>
<keyword evidence="3" id="KW-0539">Nucleus</keyword>
<reference evidence="7 8" key="1">
    <citation type="submission" date="2015-11" db="EMBL/GenBank/DDBJ databases">
        <title>The genome of Debaryomyces fabryi.</title>
        <authorList>
            <person name="Tafer H."/>
            <person name="Lopandic K."/>
        </authorList>
    </citation>
    <scope>NUCLEOTIDE SEQUENCE [LARGE SCALE GENOMIC DNA]</scope>
    <source>
        <strain evidence="7 8">CBS 789</strain>
    </source>
</reference>
<comment type="catalytic activity">
    <reaction evidence="1">
        <text>[protein]-peptidylproline (omega=180) = [protein]-peptidylproline (omega=0)</text>
        <dbReference type="Rhea" id="RHEA:16237"/>
        <dbReference type="Rhea" id="RHEA-COMP:10747"/>
        <dbReference type="Rhea" id="RHEA-COMP:10748"/>
        <dbReference type="ChEBI" id="CHEBI:83833"/>
        <dbReference type="ChEBI" id="CHEBI:83834"/>
        <dbReference type="EC" id="5.2.1.8"/>
    </reaction>
</comment>
<dbReference type="AlphaFoldDB" id="A0A0V1Q4C4"/>
<dbReference type="GO" id="GO:0003755">
    <property type="term" value="F:peptidyl-prolyl cis-trans isomerase activity"/>
    <property type="evidence" value="ECO:0007669"/>
    <property type="project" value="UniProtKB-EC"/>
</dbReference>
<accession>A0A0V1Q4C4</accession>
<dbReference type="PROSITE" id="PS50072">
    <property type="entry name" value="CSA_PPIASE_2"/>
    <property type="match status" value="1"/>
</dbReference>
<dbReference type="InterPro" id="IPR029000">
    <property type="entry name" value="Cyclophilin-like_dom_sf"/>
</dbReference>
<feature type="compositionally biased region" description="Basic and acidic residues" evidence="5">
    <location>
        <begin position="258"/>
        <end position="269"/>
    </location>
</feature>
<dbReference type="InterPro" id="IPR044666">
    <property type="entry name" value="Cyclophilin_A-like"/>
</dbReference>
<dbReference type="SUPFAM" id="SSF50891">
    <property type="entry name" value="Cyclophilin-like"/>
    <property type="match status" value="1"/>
</dbReference>